<feature type="domain" description="RNA polymerase sigma factor 70 region 4 type 2" evidence="6">
    <location>
        <begin position="122"/>
        <end position="172"/>
    </location>
</feature>
<dbReference type="PANTHER" id="PTHR43133:SF51">
    <property type="entry name" value="RNA POLYMERASE SIGMA FACTOR"/>
    <property type="match status" value="1"/>
</dbReference>
<dbReference type="InterPro" id="IPR013249">
    <property type="entry name" value="RNA_pol_sigma70_r4_t2"/>
</dbReference>
<dbReference type="SUPFAM" id="SSF88659">
    <property type="entry name" value="Sigma3 and sigma4 domains of RNA polymerase sigma factors"/>
    <property type="match status" value="1"/>
</dbReference>
<dbReference type="GO" id="GO:0006352">
    <property type="term" value="P:DNA-templated transcription initiation"/>
    <property type="evidence" value="ECO:0007669"/>
    <property type="project" value="InterPro"/>
</dbReference>
<dbReference type="InterPro" id="IPR007627">
    <property type="entry name" value="RNA_pol_sigma70_r2"/>
</dbReference>
<sequence>MNSLALAEQRWGGERQNGEGGRRRLFDELYRRYEGDLRRYAYWLSGDRHVAEDLLQEALLRAWKSLHRLQEPKAAKGWLMTILRRENARRFERIRPLLADVPMEQLSARDSGYDTSTEAFTLRRALEQLPQEYREPLLKQVIEGYSQKEIAAQIGLTAAGVGTRLFRARQKLRRALTA</sequence>
<reference evidence="7" key="1">
    <citation type="journal article" date="2020" name="mSystems">
        <title>Genome- and Community-Level Interaction Insights into Carbon Utilization and Element Cycling Functions of Hydrothermarchaeota in Hydrothermal Sediment.</title>
        <authorList>
            <person name="Zhou Z."/>
            <person name="Liu Y."/>
            <person name="Xu W."/>
            <person name="Pan J."/>
            <person name="Luo Z.H."/>
            <person name="Li M."/>
        </authorList>
    </citation>
    <scope>NUCLEOTIDE SEQUENCE [LARGE SCALE GENOMIC DNA]</scope>
    <source>
        <strain evidence="7">HyVt-443</strain>
    </source>
</reference>
<dbReference type="PANTHER" id="PTHR43133">
    <property type="entry name" value="RNA POLYMERASE ECF-TYPE SIGMA FACTO"/>
    <property type="match status" value="1"/>
</dbReference>
<evidence type="ECO:0000313" key="7">
    <source>
        <dbReference type="EMBL" id="HEB97856.1"/>
    </source>
</evidence>
<dbReference type="InterPro" id="IPR039425">
    <property type="entry name" value="RNA_pol_sigma-70-like"/>
</dbReference>
<dbReference type="InterPro" id="IPR014284">
    <property type="entry name" value="RNA_pol_sigma-70_dom"/>
</dbReference>
<dbReference type="NCBIfam" id="TIGR02937">
    <property type="entry name" value="sigma70-ECF"/>
    <property type="match status" value="1"/>
</dbReference>
<dbReference type="SUPFAM" id="SSF88946">
    <property type="entry name" value="Sigma2 domain of RNA polymerase sigma factors"/>
    <property type="match status" value="1"/>
</dbReference>
<dbReference type="Proteomes" id="UP000886251">
    <property type="component" value="Unassembled WGS sequence"/>
</dbReference>
<gene>
    <name evidence="7" type="ORF">ENI96_15665</name>
</gene>
<dbReference type="EMBL" id="DRKP01000193">
    <property type="protein sequence ID" value="HEB97856.1"/>
    <property type="molecule type" value="Genomic_DNA"/>
</dbReference>
<proteinExistence type="inferred from homology"/>
<keyword evidence="4" id="KW-0804">Transcription</keyword>
<dbReference type="Pfam" id="PF08281">
    <property type="entry name" value="Sigma70_r4_2"/>
    <property type="match status" value="1"/>
</dbReference>
<keyword evidence="3" id="KW-0731">Sigma factor</keyword>
<evidence type="ECO:0000256" key="4">
    <source>
        <dbReference type="ARBA" id="ARBA00023163"/>
    </source>
</evidence>
<dbReference type="CDD" id="cd06171">
    <property type="entry name" value="Sigma70_r4"/>
    <property type="match status" value="1"/>
</dbReference>
<evidence type="ECO:0000256" key="3">
    <source>
        <dbReference type="ARBA" id="ARBA00023082"/>
    </source>
</evidence>
<evidence type="ECO:0000256" key="1">
    <source>
        <dbReference type="ARBA" id="ARBA00010641"/>
    </source>
</evidence>
<evidence type="ECO:0000259" key="6">
    <source>
        <dbReference type="Pfam" id="PF08281"/>
    </source>
</evidence>
<dbReference type="AlphaFoldDB" id="A0A831RRD0"/>
<comment type="caution">
    <text evidence="7">The sequence shown here is derived from an EMBL/GenBank/DDBJ whole genome shotgun (WGS) entry which is preliminary data.</text>
</comment>
<name>A0A831RRD0_9GAMM</name>
<organism evidence="7">
    <name type="scientific">Sedimenticola thiotaurini</name>
    <dbReference type="NCBI Taxonomy" id="1543721"/>
    <lineage>
        <taxon>Bacteria</taxon>
        <taxon>Pseudomonadati</taxon>
        <taxon>Pseudomonadota</taxon>
        <taxon>Gammaproteobacteria</taxon>
        <taxon>Chromatiales</taxon>
        <taxon>Sedimenticolaceae</taxon>
        <taxon>Sedimenticola</taxon>
    </lineage>
</organism>
<dbReference type="Gene3D" id="1.10.10.10">
    <property type="entry name" value="Winged helix-like DNA-binding domain superfamily/Winged helix DNA-binding domain"/>
    <property type="match status" value="1"/>
</dbReference>
<dbReference type="InterPro" id="IPR013324">
    <property type="entry name" value="RNA_pol_sigma_r3/r4-like"/>
</dbReference>
<protein>
    <submittedName>
        <fullName evidence="7">Sigma-70 family RNA polymerase sigma factor</fullName>
    </submittedName>
</protein>
<dbReference type="GO" id="GO:0016987">
    <property type="term" value="F:sigma factor activity"/>
    <property type="evidence" value="ECO:0007669"/>
    <property type="project" value="UniProtKB-KW"/>
</dbReference>
<dbReference type="InterPro" id="IPR013325">
    <property type="entry name" value="RNA_pol_sigma_r2"/>
</dbReference>
<comment type="similarity">
    <text evidence="1">Belongs to the sigma-70 factor family. ECF subfamily.</text>
</comment>
<dbReference type="Pfam" id="PF04542">
    <property type="entry name" value="Sigma70_r2"/>
    <property type="match status" value="1"/>
</dbReference>
<keyword evidence="2" id="KW-0805">Transcription regulation</keyword>
<accession>A0A831RRD0</accession>
<dbReference type="InterPro" id="IPR036388">
    <property type="entry name" value="WH-like_DNA-bd_sf"/>
</dbReference>
<feature type="domain" description="RNA polymerase sigma-70 region 2" evidence="5">
    <location>
        <begin position="29"/>
        <end position="92"/>
    </location>
</feature>
<dbReference type="GO" id="GO:0003677">
    <property type="term" value="F:DNA binding"/>
    <property type="evidence" value="ECO:0007669"/>
    <property type="project" value="InterPro"/>
</dbReference>
<dbReference type="Gene3D" id="1.10.1740.10">
    <property type="match status" value="1"/>
</dbReference>
<evidence type="ECO:0000259" key="5">
    <source>
        <dbReference type="Pfam" id="PF04542"/>
    </source>
</evidence>
<evidence type="ECO:0000256" key="2">
    <source>
        <dbReference type="ARBA" id="ARBA00023015"/>
    </source>
</evidence>